<dbReference type="Proteomes" id="UP000295741">
    <property type="component" value="Unassembled WGS sequence"/>
</dbReference>
<evidence type="ECO:0000313" key="4">
    <source>
        <dbReference type="Proteomes" id="UP000295741"/>
    </source>
</evidence>
<keyword evidence="1" id="KW-0812">Transmembrane</keyword>
<proteinExistence type="predicted"/>
<feature type="transmembrane region" description="Helical" evidence="1">
    <location>
        <begin position="235"/>
        <end position="254"/>
    </location>
</feature>
<dbReference type="GO" id="GO:0016747">
    <property type="term" value="F:acyltransferase activity, transferring groups other than amino-acyl groups"/>
    <property type="evidence" value="ECO:0007669"/>
    <property type="project" value="InterPro"/>
</dbReference>
<dbReference type="PANTHER" id="PTHR23028">
    <property type="entry name" value="ACETYLTRANSFERASE"/>
    <property type="match status" value="1"/>
</dbReference>
<sequence length="358" mass="41837">MAKANPSRYLPYVDGLRGVAILLVVLSHAGLEKIIPGKLGVTLFFFISGYLITSLLLEEKEKDGHIHLSHFYLRRFFRLYPALLVMILLSVAATTLLQCSLTLHDITGALLYYTNYYIGWYRVPVEDCSRILDILWSLSVEEHFYLLYPFLFSICMQRIDQQQLRRFIIIVLALCMAALAFRWQIYTSIKGAENIAGRIYFSSHTRMDSILWGCLCALVIKYHKVFFQWLQQRTVCIMGCLLILCSLLIPYFLYKQLFQFTTQGIGIFLILPFLQTNTHTWLVRALTHPWLIFIGKISYSLYLFHWVAAKITSQWFPSYALQWQCCFWLMVIILTLSSYYLVEKPFVALRKKFGSQIK</sequence>
<evidence type="ECO:0000313" key="3">
    <source>
        <dbReference type="EMBL" id="TDO26937.1"/>
    </source>
</evidence>
<feature type="transmembrane region" description="Helical" evidence="1">
    <location>
        <begin position="290"/>
        <end position="309"/>
    </location>
</feature>
<dbReference type="RefSeq" id="WP_133474809.1">
    <property type="nucleotide sequence ID" value="NZ_SNWP01000011.1"/>
</dbReference>
<dbReference type="PANTHER" id="PTHR23028:SF53">
    <property type="entry name" value="ACYL_TRANSF_3 DOMAIN-CONTAINING PROTEIN"/>
    <property type="match status" value="1"/>
</dbReference>
<dbReference type="OrthoDB" id="290051at2"/>
<keyword evidence="1" id="KW-0472">Membrane</keyword>
<gene>
    <name evidence="3" type="ORF">BC659_2252</name>
</gene>
<dbReference type="Pfam" id="PF01757">
    <property type="entry name" value="Acyl_transf_3"/>
    <property type="match status" value="1"/>
</dbReference>
<protein>
    <submittedName>
        <fullName evidence="3">Peptidoglycan/LPS O-acetylase OafA/YrhL</fullName>
    </submittedName>
</protein>
<feature type="transmembrane region" description="Helical" evidence="1">
    <location>
        <begin position="37"/>
        <end position="57"/>
    </location>
</feature>
<dbReference type="AlphaFoldDB" id="A0A4R6IX14"/>
<feature type="transmembrane region" description="Helical" evidence="1">
    <location>
        <begin position="134"/>
        <end position="155"/>
    </location>
</feature>
<name>A0A4R6IX14_9BACT</name>
<evidence type="ECO:0000259" key="2">
    <source>
        <dbReference type="Pfam" id="PF01757"/>
    </source>
</evidence>
<feature type="transmembrane region" description="Helical" evidence="1">
    <location>
        <begin position="12"/>
        <end position="31"/>
    </location>
</feature>
<feature type="transmembrane region" description="Helical" evidence="1">
    <location>
        <begin position="167"/>
        <end position="185"/>
    </location>
</feature>
<accession>A0A4R6IX14</accession>
<evidence type="ECO:0000256" key="1">
    <source>
        <dbReference type="SAM" id="Phobius"/>
    </source>
</evidence>
<keyword evidence="1" id="KW-1133">Transmembrane helix</keyword>
<reference evidence="3 4" key="1">
    <citation type="submission" date="2019-03" db="EMBL/GenBank/DDBJ databases">
        <title>Genomic Encyclopedia of Archaeal and Bacterial Type Strains, Phase II (KMG-II): from individual species to whole genera.</title>
        <authorList>
            <person name="Goeker M."/>
        </authorList>
    </citation>
    <scope>NUCLEOTIDE SEQUENCE [LARGE SCALE GENOMIC DNA]</scope>
    <source>
        <strain evidence="3 4">DSM 28323</strain>
    </source>
</reference>
<feature type="transmembrane region" description="Helical" evidence="1">
    <location>
        <begin position="205"/>
        <end position="223"/>
    </location>
</feature>
<feature type="domain" description="Acyltransferase 3" evidence="2">
    <location>
        <begin position="11"/>
        <end position="337"/>
    </location>
</feature>
<feature type="transmembrane region" description="Helical" evidence="1">
    <location>
        <begin position="321"/>
        <end position="342"/>
    </location>
</feature>
<keyword evidence="4" id="KW-1185">Reference proteome</keyword>
<dbReference type="EMBL" id="SNWP01000011">
    <property type="protein sequence ID" value="TDO26937.1"/>
    <property type="molecule type" value="Genomic_DNA"/>
</dbReference>
<dbReference type="GO" id="GO:0016020">
    <property type="term" value="C:membrane"/>
    <property type="evidence" value="ECO:0007669"/>
    <property type="project" value="TreeGrafter"/>
</dbReference>
<dbReference type="GO" id="GO:0009103">
    <property type="term" value="P:lipopolysaccharide biosynthetic process"/>
    <property type="evidence" value="ECO:0007669"/>
    <property type="project" value="TreeGrafter"/>
</dbReference>
<comment type="caution">
    <text evidence="3">The sequence shown here is derived from an EMBL/GenBank/DDBJ whole genome shotgun (WGS) entry which is preliminary data.</text>
</comment>
<organism evidence="3 4">
    <name type="scientific">Sediminibacterium goheungense</name>
    <dbReference type="NCBI Taxonomy" id="1086393"/>
    <lineage>
        <taxon>Bacteria</taxon>
        <taxon>Pseudomonadati</taxon>
        <taxon>Bacteroidota</taxon>
        <taxon>Chitinophagia</taxon>
        <taxon>Chitinophagales</taxon>
        <taxon>Chitinophagaceae</taxon>
        <taxon>Sediminibacterium</taxon>
    </lineage>
</organism>
<dbReference type="InterPro" id="IPR050879">
    <property type="entry name" value="Acyltransferase_3"/>
</dbReference>
<dbReference type="InterPro" id="IPR002656">
    <property type="entry name" value="Acyl_transf_3_dom"/>
</dbReference>
<feature type="transmembrane region" description="Helical" evidence="1">
    <location>
        <begin position="260"/>
        <end position="278"/>
    </location>
</feature>
<feature type="transmembrane region" description="Helical" evidence="1">
    <location>
        <begin position="77"/>
        <end position="97"/>
    </location>
</feature>